<organism evidence="2 3">
    <name type="scientific">Lithospermum erythrorhizon</name>
    <name type="common">Purple gromwell</name>
    <name type="synonym">Lithospermum officinale var. erythrorhizon</name>
    <dbReference type="NCBI Taxonomy" id="34254"/>
    <lineage>
        <taxon>Eukaryota</taxon>
        <taxon>Viridiplantae</taxon>
        <taxon>Streptophyta</taxon>
        <taxon>Embryophyta</taxon>
        <taxon>Tracheophyta</taxon>
        <taxon>Spermatophyta</taxon>
        <taxon>Magnoliopsida</taxon>
        <taxon>eudicotyledons</taxon>
        <taxon>Gunneridae</taxon>
        <taxon>Pentapetalae</taxon>
        <taxon>asterids</taxon>
        <taxon>lamiids</taxon>
        <taxon>Boraginales</taxon>
        <taxon>Boraginaceae</taxon>
        <taxon>Boraginoideae</taxon>
        <taxon>Lithospermeae</taxon>
        <taxon>Lithospermum</taxon>
    </lineage>
</organism>
<feature type="compositionally biased region" description="Basic and acidic residues" evidence="1">
    <location>
        <begin position="10"/>
        <end position="29"/>
    </location>
</feature>
<evidence type="ECO:0000313" key="2">
    <source>
        <dbReference type="EMBL" id="GAA0183692.1"/>
    </source>
</evidence>
<gene>
    <name evidence="2" type="ORF">LIER_31061</name>
</gene>
<comment type="caution">
    <text evidence="2">The sequence shown here is derived from an EMBL/GenBank/DDBJ whole genome shotgun (WGS) entry which is preliminary data.</text>
</comment>
<keyword evidence="3" id="KW-1185">Reference proteome</keyword>
<dbReference type="Proteomes" id="UP001454036">
    <property type="component" value="Unassembled WGS sequence"/>
</dbReference>
<dbReference type="EMBL" id="BAABME010011394">
    <property type="protein sequence ID" value="GAA0183692.1"/>
    <property type="molecule type" value="Genomic_DNA"/>
</dbReference>
<name>A0AAV3RTQ8_LITER</name>
<feature type="compositionally biased region" description="Polar residues" evidence="1">
    <location>
        <begin position="35"/>
        <end position="59"/>
    </location>
</feature>
<feature type="region of interest" description="Disordered" evidence="1">
    <location>
        <begin position="1"/>
        <end position="59"/>
    </location>
</feature>
<sequence>MVESITTQRVDFKEADNRRSYIGDHRGKDGGGTGLHNSGDTTTTQLHHPSPSTIIGGTSNLSNLAPWIIDS</sequence>
<protein>
    <submittedName>
        <fullName evidence="2">Uncharacterized protein</fullName>
    </submittedName>
</protein>
<dbReference type="AlphaFoldDB" id="A0AAV3RTQ8"/>
<evidence type="ECO:0000313" key="3">
    <source>
        <dbReference type="Proteomes" id="UP001454036"/>
    </source>
</evidence>
<reference evidence="2 3" key="1">
    <citation type="submission" date="2024-01" db="EMBL/GenBank/DDBJ databases">
        <title>The complete chloroplast genome sequence of Lithospermum erythrorhizon: insights into the phylogenetic relationship among Boraginaceae species and the maternal lineages of purple gromwells.</title>
        <authorList>
            <person name="Okada T."/>
            <person name="Watanabe K."/>
        </authorList>
    </citation>
    <scope>NUCLEOTIDE SEQUENCE [LARGE SCALE GENOMIC DNA]</scope>
</reference>
<accession>A0AAV3RTQ8</accession>
<proteinExistence type="predicted"/>
<evidence type="ECO:0000256" key="1">
    <source>
        <dbReference type="SAM" id="MobiDB-lite"/>
    </source>
</evidence>